<dbReference type="OrthoDB" id="7438987at2"/>
<organism evidence="5 6">
    <name type="scientific">Poseidonocella sedimentorum</name>
    <dbReference type="NCBI Taxonomy" id="871652"/>
    <lineage>
        <taxon>Bacteria</taxon>
        <taxon>Pseudomonadati</taxon>
        <taxon>Pseudomonadota</taxon>
        <taxon>Alphaproteobacteria</taxon>
        <taxon>Rhodobacterales</taxon>
        <taxon>Roseobacteraceae</taxon>
        <taxon>Poseidonocella</taxon>
    </lineage>
</organism>
<dbReference type="RefSeq" id="WP_092079064.1">
    <property type="nucleotide sequence ID" value="NZ_FOYI01000004.1"/>
</dbReference>
<dbReference type="Gene3D" id="3.40.50.300">
    <property type="entry name" value="P-loop containing nucleotide triphosphate hydrolases"/>
    <property type="match status" value="1"/>
</dbReference>
<evidence type="ECO:0000259" key="4">
    <source>
        <dbReference type="SMART" id="SM00382"/>
    </source>
</evidence>
<reference evidence="5 6" key="1">
    <citation type="submission" date="2016-10" db="EMBL/GenBank/DDBJ databases">
        <authorList>
            <person name="de Groot N.N."/>
        </authorList>
    </citation>
    <scope>NUCLEOTIDE SEQUENCE [LARGE SCALE GENOMIC DNA]</scope>
    <source>
        <strain evidence="6">KMM 9023,NRIC 0796,JCM 17311,KCTC 23692</strain>
    </source>
</reference>
<sequence>MTLAEIPRPATAQDAGETSVAAVLDRLTTALSEERALRAEDIGGSTFAEFAARFGLSDPEALAVALLAGAELDRDFAALAGGSAEATGLPIGALLARLPALGWDSFLPTAVLRSWALISMAESGRRTDRRAFLDPRCLDWCLGHAGPDAALLPYLRPPGPAAMLTAPAAAEIGPAADRLAEAAETAGRALTLITGSDGPTRQRLASDLAASLGCDTLSIDPGLLRLAPQERQAVLRRLARETVLDRVLPVFDLPRIDAGLGEALARIEGTALLTAPALDAPEALPPGCDQITLAPPGAPERAALWAAALELDDSAALAPLAEAFALGADDIARAATGLAHVPPEARPAAAWAATRRLCAPPPDPLFTAITPRATLADLILPAATEAALRALLAQVRHRATVYRAWGFAARSSRGLGVSALFSGPSGTGKTLAAEAIAGALDLPLLSVNLAQVVDKYVGETEKHLDRVFGRAERAGAVLFFDEAEALFRQRGDGESGAARFTAMTVAYLLQRLEASPATCILATNMRGAIDDAFLRRLRFAVQFAFPGAAERARLWAAAFPEAAPLGEIDIPLLATLPATGGTIRNAALGAGFRAAEAGRAIGLQDIVAALESENAKLAQPVDLGVLRRRVGR</sequence>
<dbReference type="InterPro" id="IPR003959">
    <property type="entry name" value="ATPase_AAA_core"/>
</dbReference>
<keyword evidence="3" id="KW-0067">ATP-binding</keyword>
<evidence type="ECO:0000256" key="2">
    <source>
        <dbReference type="ARBA" id="ARBA00022741"/>
    </source>
</evidence>
<keyword evidence="2" id="KW-0547">Nucleotide-binding</keyword>
<evidence type="ECO:0000313" key="5">
    <source>
        <dbReference type="EMBL" id="SFR07226.1"/>
    </source>
</evidence>
<evidence type="ECO:0000313" key="6">
    <source>
        <dbReference type="Proteomes" id="UP000199302"/>
    </source>
</evidence>
<feature type="domain" description="AAA+ ATPase" evidence="4">
    <location>
        <begin position="415"/>
        <end position="549"/>
    </location>
</feature>
<dbReference type="CDD" id="cd19481">
    <property type="entry name" value="RecA-like_protease"/>
    <property type="match status" value="1"/>
</dbReference>
<proteinExistence type="inferred from homology"/>
<comment type="similarity">
    <text evidence="1">Belongs to the AAA ATPase family.</text>
</comment>
<evidence type="ECO:0000256" key="3">
    <source>
        <dbReference type="ARBA" id="ARBA00022840"/>
    </source>
</evidence>
<dbReference type="SUPFAM" id="SSF52540">
    <property type="entry name" value="P-loop containing nucleoside triphosphate hydrolases"/>
    <property type="match status" value="1"/>
</dbReference>
<gene>
    <name evidence="5" type="ORF">SAMN04515673_104197</name>
</gene>
<dbReference type="Proteomes" id="UP000199302">
    <property type="component" value="Unassembled WGS sequence"/>
</dbReference>
<dbReference type="SMART" id="SM00382">
    <property type="entry name" value="AAA"/>
    <property type="match status" value="1"/>
</dbReference>
<dbReference type="GO" id="GO:0005524">
    <property type="term" value="F:ATP binding"/>
    <property type="evidence" value="ECO:0007669"/>
    <property type="project" value="UniProtKB-KW"/>
</dbReference>
<name>A0A1I6DP81_9RHOB</name>
<accession>A0A1I6DP81</accession>
<evidence type="ECO:0000256" key="1">
    <source>
        <dbReference type="ARBA" id="ARBA00006914"/>
    </source>
</evidence>
<keyword evidence="6" id="KW-1185">Reference proteome</keyword>
<protein>
    <submittedName>
        <fullName evidence="5">ATPase family associated with various cellular activities (AAA)</fullName>
    </submittedName>
</protein>
<dbReference type="AlphaFoldDB" id="A0A1I6DP81"/>
<dbReference type="GO" id="GO:0016887">
    <property type="term" value="F:ATP hydrolysis activity"/>
    <property type="evidence" value="ECO:0007669"/>
    <property type="project" value="InterPro"/>
</dbReference>
<dbReference type="InterPro" id="IPR027417">
    <property type="entry name" value="P-loop_NTPase"/>
</dbReference>
<dbReference type="PANTHER" id="PTHR23073">
    <property type="entry name" value="26S PROTEASOME REGULATORY SUBUNIT"/>
    <property type="match status" value="1"/>
</dbReference>
<dbReference type="EMBL" id="FOYI01000004">
    <property type="protein sequence ID" value="SFR07226.1"/>
    <property type="molecule type" value="Genomic_DNA"/>
</dbReference>
<dbReference type="STRING" id="871652.SAMN04515673_104197"/>
<dbReference type="InterPro" id="IPR050221">
    <property type="entry name" value="26S_Proteasome_ATPase"/>
</dbReference>
<dbReference type="InterPro" id="IPR003593">
    <property type="entry name" value="AAA+_ATPase"/>
</dbReference>
<dbReference type="Pfam" id="PF00004">
    <property type="entry name" value="AAA"/>
    <property type="match status" value="1"/>
</dbReference>